<evidence type="ECO:0000313" key="13">
    <source>
        <dbReference type="Proteomes" id="UP000224854"/>
    </source>
</evidence>
<accession>A0A2C5Y673</accession>
<evidence type="ECO:0000256" key="9">
    <source>
        <dbReference type="SAM" id="MobiDB-lite"/>
    </source>
</evidence>
<dbReference type="GO" id="GO:0005774">
    <property type="term" value="C:vacuolar membrane"/>
    <property type="evidence" value="ECO:0007669"/>
    <property type="project" value="UniProtKB-SubCell"/>
</dbReference>
<keyword evidence="6 8" id="KW-0175">Coiled coil</keyword>
<comment type="function">
    <text evidence="7">Involved in cytoplasm to vacuole transport (Cvt), pexophagy, mitophagy and nucleophagy. Recruits mitochondria for their selective degradation via autophagy (mitophagy) during starvation. Works as scaffold proteins that recruit ATG proteins to the pre-autophagosome (PAS), the site of vesicle/autophagosome formation. Required for the Cvt vesicles completion.</text>
</comment>
<organism evidence="12 13">
    <name type="scientific">Ophiocordyceps australis</name>
    <dbReference type="NCBI Taxonomy" id="1399860"/>
    <lineage>
        <taxon>Eukaryota</taxon>
        <taxon>Fungi</taxon>
        <taxon>Dikarya</taxon>
        <taxon>Ascomycota</taxon>
        <taxon>Pezizomycotina</taxon>
        <taxon>Sordariomycetes</taxon>
        <taxon>Hypocreomycetidae</taxon>
        <taxon>Hypocreales</taxon>
        <taxon>Ophiocordycipitaceae</taxon>
        <taxon>Ophiocordyceps</taxon>
    </lineage>
</organism>
<dbReference type="GO" id="GO:0060090">
    <property type="term" value="F:molecular adaptor activity"/>
    <property type="evidence" value="ECO:0007669"/>
    <property type="project" value="TreeGrafter"/>
</dbReference>
<evidence type="ECO:0000313" key="12">
    <source>
        <dbReference type="EMBL" id="PHH73578.1"/>
    </source>
</evidence>
<name>A0A2C5Y673_9HYPO</name>
<comment type="subcellular location">
    <subcellularLocation>
        <location evidence="7">Preautophagosomal structure membrane</location>
        <topology evidence="7">Peripheral membrane protein</topology>
    </subcellularLocation>
    <subcellularLocation>
        <location evidence="7">Vacuole membrane</location>
        <topology evidence="7">Peripheral membrane protein</topology>
    </subcellularLocation>
    <text evidence="7">During pexophagy, accumulates in the vacuolar membrane region, where the peroxisomes contact the vacuole.</text>
</comment>
<dbReference type="Pfam" id="PF10377">
    <property type="entry name" value="ATG11"/>
    <property type="match status" value="1"/>
</dbReference>
<dbReference type="Gene3D" id="1.10.287.1490">
    <property type="match status" value="1"/>
</dbReference>
<dbReference type="GO" id="GO:0000422">
    <property type="term" value="P:autophagy of mitochondrion"/>
    <property type="evidence" value="ECO:0007669"/>
    <property type="project" value="TreeGrafter"/>
</dbReference>
<dbReference type="Pfam" id="PF04108">
    <property type="entry name" value="ATG17_like"/>
    <property type="match status" value="1"/>
</dbReference>
<reference evidence="12 13" key="1">
    <citation type="submission" date="2017-06" db="EMBL/GenBank/DDBJ databases">
        <title>Ant-infecting Ophiocordyceps genomes reveal a high diversity of potential behavioral manipulation genes and a possible major role for enterotoxins.</title>
        <authorList>
            <person name="De Bekker C."/>
            <person name="Evans H.C."/>
            <person name="Brachmann A."/>
            <person name="Hughes D.P."/>
        </authorList>
    </citation>
    <scope>NUCLEOTIDE SEQUENCE [LARGE SCALE GENOMIC DNA]</scope>
    <source>
        <strain evidence="12 13">1348a</strain>
    </source>
</reference>
<feature type="coiled-coil region" evidence="8">
    <location>
        <begin position="1096"/>
        <end position="1123"/>
    </location>
</feature>
<evidence type="ECO:0000256" key="5">
    <source>
        <dbReference type="ARBA" id="ARBA00023006"/>
    </source>
</evidence>
<dbReference type="GO" id="GO:0034517">
    <property type="term" value="P:ribophagy"/>
    <property type="evidence" value="ECO:0007669"/>
    <property type="project" value="TreeGrafter"/>
</dbReference>
<dbReference type="PANTHER" id="PTHR13222">
    <property type="entry name" value="RB1-INDUCIBLE COILED-COIL"/>
    <property type="match status" value="1"/>
</dbReference>
<evidence type="ECO:0000256" key="7">
    <source>
        <dbReference type="RuleBase" id="RU367075"/>
    </source>
</evidence>
<feature type="compositionally biased region" description="Basic and acidic residues" evidence="9">
    <location>
        <begin position="1338"/>
        <end position="1358"/>
    </location>
</feature>
<dbReference type="GO" id="GO:0015031">
    <property type="term" value="P:protein transport"/>
    <property type="evidence" value="ECO:0007669"/>
    <property type="project" value="UniProtKB-KW"/>
</dbReference>
<evidence type="ECO:0000256" key="1">
    <source>
        <dbReference type="ARBA" id="ARBA00009729"/>
    </source>
</evidence>
<feature type="coiled-coil region" evidence="8">
    <location>
        <begin position="550"/>
        <end position="584"/>
    </location>
</feature>
<comment type="subunit">
    <text evidence="7">Homodimer.</text>
</comment>
<dbReference type="GO" id="GO:0034045">
    <property type="term" value="C:phagophore assembly site membrane"/>
    <property type="evidence" value="ECO:0007669"/>
    <property type="project" value="UniProtKB-SubCell"/>
</dbReference>
<dbReference type="InterPro" id="IPR019460">
    <property type="entry name" value="Atg11_C"/>
</dbReference>
<comment type="similarity">
    <text evidence="1 7">Belongs to the ATG11 family.</text>
</comment>
<dbReference type="EMBL" id="NJEU01000493">
    <property type="protein sequence ID" value="PHH73578.1"/>
    <property type="molecule type" value="Genomic_DNA"/>
</dbReference>
<evidence type="ECO:0000259" key="11">
    <source>
        <dbReference type="Pfam" id="PF10377"/>
    </source>
</evidence>
<keyword evidence="3 7" id="KW-0813">Transport</keyword>
<dbReference type="GO" id="GO:1990316">
    <property type="term" value="C:Atg1/ULK1 kinase complex"/>
    <property type="evidence" value="ECO:0007669"/>
    <property type="project" value="TreeGrafter"/>
</dbReference>
<comment type="caution">
    <text evidence="12">The sequence shown here is derived from an EMBL/GenBank/DDBJ whole genome shotgun (WGS) entry which is preliminary data.</text>
</comment>
<evidence type="ECO:0000256" key="4">
    <source>
        <dbReference type="ARBA" id="ARBA00022927"/>
    </source>
</evidence>
<feature type="compositionally biased region" description="Basic and acidic residues" evidence="9">
    <location>
        <begin position="611"/>
        <end position="621"/>
    </location>
</feature>
<proteinExistence type="inferred from homology"/>
<dbReference type="GO" id="GO:0000045">
    <property type="term" value="P:autophagosome assembly"/>
    <property type="evidence" value="ECO:0007669"/>
    <property type="project" value="UniProtKB-UniRule"/>
</dbReference>
<keyword evidence="5 7" id="KW-0072">Autophagy</keyword>
<dbReference type="OrthoDB" id="447953at2759"/>
<dbReference type="InterPro" id="IPR045326">
    <property type="entry name" value="ATG17-like_dom"/>
</dbReference>
<sequence length="1358" mass="153341">MATQVLIAHTGQRLEIDTTHLAGLEDFKACIARNTPLSLHHIVALTPSGRSVKLANLHAEKDIFVYDVRVSQHSATSSSPPLVLETPLPSRLSVSNAPNVINDVQAIESWQALYELRRNWAARLVQECARLDAATAARYDEMDVMIQCLDAAVVNLEMSIKQIEPKYAELKRWIDPAIQEHGKLASNWDKYLYLARSTPVSPAMVKFMTRGDVDKPQVSLEDLIDKETAAKASKLATTAHRRFCEKASELDRLAGLMDKRFKQLVTDFEKLVSRSVLAHNRDSSQLLEDIQAATSQIDADYCSSLAYGGSQRDLALASKTASHHTERLVPSLKKRALELDDMAQYATKARNSIACQCVDYMRTITDITVLHGNVKNQISIVSQSEDDMTTFDYLRLIHQLPYMYTSFLVESIRRREWVDKVRTDSSTLANEMALFQDEEAKRRKRWQKMIGSMYGPGFDAASVMGLEVNLLGDDVPWPVVTKDDLDAFIKSLQRPESDPVILHDIDRFVQELGTPTKQQSKRLRAFKNGSVHEAALGRSGLLIRGDDELVRNLQHDKTKLESKLKTAESRVRRLEDLLHRQSQACRPENLFQPQKNQSHARRDSTSSMKSYRLEDRRHSSDGTDASLVRKMALLEEELGEERKRSTSLEQDLGARATQNDNLKDQLEEVNTTKRDLLKNMEALKHEFMDERKSLEQEIKLYKARLEDTEDEMEHFGESRENEKASYDDRIQILVSEIERLAKERENESLKNHGQVEYLRKEARLQRERLDDSEQQVKNAKDASQTMVSKLESAHDVIEKQAQALRRIHEDLAPEAQVPAHLAALTDSLRSHAAGLLVKHRDDKSNLAMVKAELEQAQKSIVDLRTQTEALQSTLMAEGDRSRHFGEKLAEERTKMSAFEEESAETKDQLKQLQKKFSDGERESETLRTKVELADNKVAKLSEELASRQSQVGGLEEELHALMQSKESSQSKLAALMSRIETRDGRSHDLTRRLHMQNEQLIRLLERVGYSVSRESGGMTLSKVMRGDRNAQNANDSVDLGASPRRSSNVSDGADTPLLLWMKNVDECDEAQRYQKFLESCGSFDLDKFSETIYLRIKEAEHKARKWQREARGYRDRAHALQRDANDKIAYRHFKEGDLALFLPTRNQQAGAWAAFNIGFPHYFLRPHEGHRLRQREWLVARISRIQERVVDLSKSLQTRTIDGEPANEEENDNPFQLSDGLRWYLIDAYEDKAGAPTTPGMGKSTVAANKVEATADIQSLAHKAKGKNRDSVTSIEGINKTLSRSLDSRRSSSASKKALPVLGGSSLLKSSALASETNSLRAVATETTNGEGAAPGVHDLETSAKGSEVRKLDSLLGP</sequence>
<keyword evidence="7" id="KW-0472">Membrane</keyword>
<dbReference type="GO" id="GO:1903599">
    <property type="term" value="P:positive regulation of autophagy of mitochondrion"/>
    <property type="evidence" value="ECO:0007669"/>
    <property type="project" value="UniProtKB-UniRule"/>
</dbReference>
<dbReference type="Proteomes" id="UP000224854">
    <property type="component" value="Unassembled WGS sequence"/>
</dbReference>
<dbReference type="InterPro" id="IPR040040">
    <property type="entry name" value="ATG11"/>
</dbReference>
<evidence type="ECO:0000259" key="10">
    <source>
        <dbReference type="Pfam" id="PF04108"/>
    </source>
</evidence>
<keyword evidence="4 7" id="KW-0653">Protein transport</keyword>
<evidence type="ECO:0000256" key="3">
    <source>
        <dbReference type="ARBA" id="ARBA00022448"/>
    </source>
</evidence>
<gene>
    <name evidence="12" type="ORF">CDD82_5378</name>
</gene>
<evidence type="ECO:0000256" key="2">
    <source>
        <dbReference type="ARBA" id="ARBA00013804"/>
    </source>
</evidence>
<feature type="region of interest" description="Disordered" evidence="9">
    <location>
        <begin position="1023"/>
        <end position="1050"/>
    </location>
</feature>
<dbReference type="GO" id="GO:0019901">
    <property type="term" value="F:protein kinase binding"/>
    <property type="evidence" value="ECO:0007669"/>
    <property type="project" value="TreeGrafter"/>
</dbReference>
<feature type="domain" description="Autophagy protein ATG17-like" evidence="10">
    <location>
        <begin position="111"/>
        <end position="452"/>
    </location>
</feature>
<dbReference type="GO" id="GO:0034727">
    <property type="term" value="P:piecemeal microautophagy of the nucleus"/>
    <property type="evidence" value="ECO:0007669"/>
    <property type="project" value="TreeGrafter"/>
</dbReference>
<dbReference type="GO" id="GO:0061709">
    <property type="term" value="P:reticulophagy"/>
    <property type="evidence" value="ECO:0007669"/>
    <property type="project" value="TreeGrafter"/>
</dbReference>
<feature type="region of interest" description="Disordered" evidence="9">
    <location>
        <begin position="1322"/>
        <end position="1358"/>
    </location>
</feature>
<keyword evidence="7" id="KW-0926">Vacuole</keyword>
<evidence type="ECO:0000256" key="6">
    <source>
        <dbReference type="ARBA" id="ARBA00023054"/>
    </source>
</evidence>
<dbReference type="PANTHER" id="PTHR13222:SF1">
    <property type="entry name" value="RB1-INDUCIBLE COILED-COIL PROTEIN 1"/>
    <property type="match status" value="1"/>
</dbReference>
<feature type="region of interest" description="Disordered" evidence="9">
    <location>
        <begin position="638"/>
        <end position="659"/>
    </location>
</feature>
<feature type="region of interest" description="Disordered" evidence="9">
    <location>
        <begin position="584"/>
        <end position="625"/>
    </location>
</feature>
<protein>
    <recommendedName>
        <fullName evidence="2 7">Autophagy-related protein 11</fullName>
    </recommendedName>
</protein>
<feature type="domain" description="Autophagy-related protein 11 C-terminal" evidence="11">
    <location>
        <begin position="1090"/>
        <end position="1229"/>
    </location>
</feature>
<keyword evidence="13" id="KW-1185">Reference proteome</keyword>
<evidence type="ECO:0000256" key="8">
    <source>
        <dbReference type="SAM" id="Coils"/>
    </source>
</evidence>
<feature type="coiled-coil region" evidence="8">
    <location>
        <begin position="846"/>
        <end position="957"/>
    </location>
</feature>